<dbReference type="Proteomes" id="UP000184330">
    <property type="component" value="Unassembled WGS sequence"/>
</dbReference>
<reference evidence="1 2" key="1">
    <citation type="submission" date="2016-03" db="EMBL/GenBank/DDBJ databases">
        <authorList>
            <person name="Ploux O."/>
        </authorList>
    </citation>
    <scope>NUCLEOTIDE SEQUENCE [LARGE SCALE GENOMIC DNA]</scope>
    <source>
        <strain evidence="1 2">UAMH 11012</strain>
    </source>
</reference>
<evidence type="ECO:0000313" key="2">
    <source>
        <dbReference type="Proteomes" id="UP000184330"/>
    </source>
</evidence>
<evidence type="ECO:0000313" key="1">
    <source>
        <dbReference type="EMBL" id="CZR56318.1"/>
    </source>
</evidence>
<organism evidence="1 2">
    <name type="scientific">Phialocephala subalpina</name>
    <dbReference type="NCBI Taxonomy" id="576137"/>
    <lineage>
        <taxon>Eukaryota</taxon>
        <taxon>Fungi</taxon>
        <taxon>Dikarya</taxon>
        <taxon>Ascomycota</taxon>
        <taxon>Pezizomycotina</taxon>
        <taxon>Leotiomycetes</taxon>
        <taxon>Helotiales</taxon>
        <taxon>Mollisiaceae</taxon>
        <taxon>Phialocephala</taxon>
        <taxon>Phialocephala fortinii species complex</taxon>
    </lineage>
</organism>
<gene>
    <name evidence="1" type="ORF">PAC_06206</name>
</gene>
<keyword evidence="2" id="KW-1185">Reference proteome</keyword>
<dbReference type="AlphaFoldDB" id="A0A1L7WU77"/>
<sequence>MPTLLYYIRTQTNCSESSRIFCTKPAFHRDKRFNRDSDSSLTTVHATEPTGAGVFLVGELNGVGGKLKNRLFRPARLSGDGEVKALDVHAVPKAPQDVCRCLKPSDPHVIDQK</sequence>
<dbReference type="EMBL" id="FJOG01000007">
    <property type="protein sequence ID" value="CZR56318.1"/>
    <property type="molecule type" value="Genomic_DNA"/>
</dbReference>
<protein>
    <submittedName>
        <fullName evidence="1">Uncharacterized protein</fullName>
    </submittedName>
</protein>
<proteinExistence type="predicted"/>
<accession>A0A1L7WU77</accession>
<name>A0A1L7WU77_9HELO</name>